<sequence>METESIKMKTVKAIFIFIVVLYGALVNHVAKAQEMSTTSVAAMEKLSTWVGKWKGEGWSIDQTQQKTEFTVEEHIQLKVGGNAILAEGIGRNKSDGKIGFESLGVLYFNNEKKQYEMKSLTADGNQALSSGKINEQGQFIWGFDVPGGSIRYTITLGTDAWHETGEFITASGQAFTILEMNLTKLK</sequence>
<proteinExistence type="predicted"/>
<dbReference type="RefSeq" id="WP_053222474.1">
    <property type="nucleotide sequence ID" value="NZ_JSVA01000005.1"/>
</dbReference>
<evidence type="ECO:0000313" key="2">
    <source>
        <dbReference type="Proteomes" id="UP000036908"/>
    </source>
</evidence>
<evidence type="ECO:0008006" key="3">
    <source>
        <dbReference type="Google" id="ProtNLM"/>
    </source>
</evidence>
<dbReference type="AlphaFoldDB" id="A0A0L8ANI0"/>
<name>A0A0L8ANI0_9BACT</name>
<keyword evidence="2" id="KW-1185">Reference proteome</keyword>
<dbReference type="EMBL" id="JSVA01000005">
    <property type="protein sequence ID" value="KOF03795.1"/>
    <property type="molecule type" value="Genomic_DNA"/>
</dbReference>
<gene>
    <name evidence="1" type="ORF">OB69_04335</name>
</gene>
<organism evidence="1 2">
    <name type="scientific">Roseivirga seohaensis subsp. aquiponti</name>
    <dbReference type="NCBI Taxonomy" id="1566026"/>
    <lineage>
        <taxon>Bacteria</taxon>
        <taxon>Pseudomonadati</taxon>
        <taxon>Bacteroidota</taxon>
        <taxon>Cytophagia</taxon>
        <taxon>Cytophagales</taxon>
        <taxon>Roseivirgaceae</taxon>
        <taxon>Roseivirga</taxon>
    </lineage>
</organism>
<dbReference type="OrthoDB" id="1437459at2"/>
<dbReference type="PATRIC" id="fig|1566026.4.peg.2690"/>
<dbReference type="Proteomes" id="UP000036908">
    <property type="component" value="Unassembled WGS sequence"/>
</dbReference>
<comment type="caution">
    <text evidence="1">The sequence shown here is derived from an EMBL/GenBank/DDBJ whole genome shotgun (WGS) entry which is preliminary data.</text>
</comment>
<evidence type="ECO:0000313" key="1">
    <source>
        <dbReference type="EMBL" id="KOF03795.1"/>
    </source>
</evidence>
<protein>
    <recommendedName>
        <fullName evidence="3">DUF1579 domain-containing protein</fullName>
    </recommendedName>
</protein>
<reference evidence="2" key="1">
    <citation type="submission" date="2014-11" db="EMBL/GenBank/DDBJ databases">
        <title>Genome sequencing of Roseivirga sp. D-25.</title>
        <authorList>
            <person name="Selvaratnam C."/>
            <person name="Thevarajoo S."/>
            <person name="Goh K.M."/>
            <person name="Eee R."/>
            <person name="Chan K.-G."/>
            <person name="Chong C.S."/>
        </authorList>
    </citation>
    <scope>NUCLEOTIDE SEQUENCE [LARGE SCALE GENOMIC DNA]</scope>
    <source>
        <strain evidence="2">D-25</strain>
    </source>
</reference>
<accession>A0A0L8ANI0</accession>